<dbReference type="NCBIfam" id="TIGR01509">
    <property type="entry name" value="HAD-SF-IA-v3"/>
    <property type="match status" value="1"/>
</dbReference>
<name>A0ABT0H5A4_9FLAO</name>
<dbReference type="NCBIfam" id="TIGR02009">
    <property type="entry name" value="PGMB-YQAB-SF"/>
    <property type="match status" value="1"/>
</dbReference>
<dbReference type="NCBIfam" id="TIGR01990">
    <property type="entry name" value="bPGM"/>
    <property type="match status" value="1"/>
</dbReference>
<gene>
    <name evidence="2" type="primary">pgmB</name>
    <name evidence="2" type="ORF">MUY34_01980</name>
</gene>
<dbReference type="CDD" id="cd02598">
    <property type="entry name" value="HAD_BPGM"/>
    <property type="match status" value="1"/>
</dbReference>
<organism evidence="2 3">
    <name type="scientific">Psychroserpens algicola</name>
    <dbReference type="NCBI Taxonomy" id="1719034"/>
    <lineage>
        <taxon>Bacteria</taxon>
        <taxon>Pseudomonadati</taxon>
        <taxon>Bacteroidota</taxon>
        <taxon>Flavobacteriia</taxon>
        <taxon>Flavobacteriales</taxon>
        <taxon>Flavobacteriaceae</taxon>
        <taxon>Psychroserpens</taxon>
    </lineage>
</organism>
<evidence type="ECO:0000256" key="1">
    <source>
        <dbReference type="ARBA" id="ARBA00006171"/>
    </source>
</evidence>
<comment type="caution">
    <text evidence="2">The sequence shown here is derived from an EMBL/GenBank/DDBJ whole genome shotgun (WGS) entry which is preliminary data.</text>
</comment>
<dbReference type="SFLD" id="SFLDG01129">
    <property type="entry name" value="C1.5:_HAD__Beta-PGM__Phosphata"/>
    <property type="match status" value="1"/>
</dbReference>
<reference evidence="2" key="1">
    <citation type="submission" date="2022-04" db="EMBL/GenBank/DDBJ databases">
        <authorList>
            <person name="Ren T."/>
        </authorList>
    </citation>
    <scope>NUCLEOTIDE SEQUENCE</scope>
    <source>
        <strain evidence="2">F63249</strain>
    </source>
</reference>
<dbReference type="SUPFAM" id="SSF56784">
    <property type="entry name" value="HAD-like"/>
    <property type="match status" value="1"/>
</dbReference>
<sequence length="233" mass="25857">MHKKGFIFDLDGVIVDTAKYHFLAWKKLANSIGVDFSEVQNEQLKGVSRVRSLEKILAWGNKTLSEDEFMKLMGLKNDDYLSYINKMDASEILPDVSKTLDFLIEKKQAIALGSASKNATPILQKVNLFHKFQAIVDGNDVSKAKPDPEVFLIGAKLLDLKPEDCIVFEDSVAGVQAANVANMISIGIGEKDVLHEADYIFKDFTEMSPAFLEGLISGTVKKNNKENNLSINN</sequence>
<dbReference type="InterPro" id="IPR010972">
    <property type="entry name" value="Beta-PGM"/>
</dbReference>
<dbReference type="RefSeq" id="WP_248411712.1">
    <property type="nucleotide sequence ID" value="NZ_JALPQF010000001.1"/>
</dbReference>
<evidence type="ECO:0000313" key="3">
    <source>
        <dbReference type="Proteomes" id="UP001203687"/>
    </source>
</evidence>
<dbReference type="InterPro" id="IPR023198">
    <property type="entry name" value="PGP-like_dom2"/>
</dbReference>
<dbReference type="PANTHER" id="PTHR43481:SF4">
    <property type="entry name" value="GLYCEROL-1-PHOSPHATE PHOSPHOHYDROLASE 1-RELATED"/>
    <property type="match status" value="1"/>
</dbReference>
<dbReference type="GO" id="GO:0008801">
    <property type="term" value="F:beta-phosphoglucomutase activity"/>
    <property type="evidence" value="ECO:0007669"/>
    <property type="project" value="UniProtKB-EC"/>
</dbReference>
<dbReference type="SFLD" id="SFLDG01135">
    <property type="entry name" value="C1.5.6:_HAD__Beta-PGM__Phospha"/>
    <property type="match status" value="1"/>
</dbReference>
<dbReference type="InterPro" id="IPR006439">
    <property type="entry name" value="HAD-SF_hydro_IA"/>
</dbReference>
<keyword evidence="2" id="KW-0413">Isomerase</keyword>
<protein>
    <submittedName>
        <fullName evidence="2">Beta-phosphoglucomutase</fullName>
        <ecNumber evidence="2">5.4.2.6</ecNumber>
    </submittedName>
</protein>
<dbReference type="PANTHER" id="PTHR43481">
    <property type="entry name" value="FRUCTOSE-1-PHOSPHATE PHOSPHATASE"/>
    <property type="match status" value="1"/>
</dbReference>
<comment type="similarity">
    <text evidence="1">Belongs to the HAD-like hydrolase superfamily. CbbY/CbbZ/Gph/YieH family.</text>
</comment>
<proteinExistence type="inferred from homology"/>
<keyword evidence="3" id="KW-1185">Reference proteome</keyword>
<dbReference type="Gene3D" id="3.40.50.1000">
    <property type="entry name" value="HAD superfamily/HAD-like"/>
    <property type="match status" value="1"/>
</dbReference>
<dbReference type="InterPro" id="IPR036412">
    <property type="entry name" value="HAD-like_sf"/>
</dbReference>
<evidence type="ECO:0000313" key="2">
    <source>
        <dbReference type="EMBL" id="MCK8479367.1"/>
    </source>
</evidence>
<dbReference type="EC" id="5.4.2.6" evidence="2"/>
<dbReference type="InterPro" id="IPR051806">
    <property type="entry name" value="HAD-like_SPP"/>
</dbReference>
<dbReference type="SFLD" id="SFLDS00003">
    <property type="entry name" value="Haloacid_Dehalogenase"/>
    <property type="match status" value="1"/>
</dbReference>
<dbReference type="EMBL" id="JALPQF010000001">
    <property type="protein sequence ID" value="MCK8479367.1"/>
    <property type="molecule type" value="Genomic_DNA"/>
</dbReference>
<dbReference type="Pfam" id="PF00702">
    <property type="entry name" value="Hydrolase"/>
    <property type="match status" value="1"/>
</dbReference>
<dbReference type="InterPro" id="IPR023214">
    <property type="entry name" value="HAD_sf"/>
</dbReference>
<dbReference type="Gene3D" id="1.10.150.240">
    <property type="entry name" value="Putative phosphatase, domain 2"/>
    <property type="match status" value="1"/>
</dbReference>
<dbReference type="Proteomes" id="UP001203687">
    <property type="component" value="Unassembled WGS sequence"/>
</dbReference>
<accession>A0ABT0H5A4</accession>
<dbReference type="InterPro" id="IPR010976">
    <property type="entry name" value="B-phosphoglucomutase_hydrolase"/>
</dbReference>